<dbReference type="NCBIfam" id="NF008149">
    <property type="entry name" value="PRK10901.1"/>
    <property type="match status" value="1"/>
</dbReference>
<dbReference type="CDD" id="cd02440">
    <property type="entry name" value="AdoMet_MTases"/>
    <property type="match status" value="1"/>
</dbReference>
<name>A0A936Z384_9BURK</name>
<evidence type="ECO:0000256" key="3">
    <source>
        <dbReference type="ARBA" id="ARBA00007494"/>
    </source>
</evidence>
<keyword evidence="7 14" id="KW-0489">Methyltransferase</keyword>
<dbReference type="InterPro" id="IPR049560">
    <property type="entry name" value="MeTrfase_RsmB-F_NOP2_cat"/>
</dbReference>
<dbReference type="SUPFAM" id="SSF48013">
    <property type="entry name" value="NusB-like"/>
    <property type="match status" value="1"/>
</dbReference>
<dbReference type="Gene3D" id="3.40.50.150">
    <property type="entry name" value="Vaccinia Virus protein VP39"/>
    <property type="match status" value="1"/>
</dbReference>
<evidence type="ECO:0000256" key="10">
    <source>
        <dbReference type="ARBA" id="ARBA00022884"/>
    </source>
</evidence>
<dbReference type="InterPro" id="IPR054728">
    <property type="entry name" value="RsmB-like_ferredoxin"/>
</dbReference>
<evidence type="ECO:0000256" key="11">
    <source>
        <dbReference type="ARBA" id="ARBA00030399"/>
    </source>
</evidence>
<comment type="similarity">
    <text evidence="3 14">Belongs to the class I-like SAM-binding methyltransferase superfamily. RsmB/NOP family.</text>
</comment>
<comment type="catalytic activity">
    <reaction evidence="13">
        <text>cytidine(967) in 16S rRNA + S-adenosyl-L-methionine = 5-methylcytidine(967) in 16S rRNA + S-adenosyl-L-homocysteine + H(+)</text>
        <dbReference type="Rhea" id="RHEA:42748"/>
        <dbReference type="Rhea" id="RHEA-COMP:10219"/>
        <dbReference type="Rhea" id="RHEA-COMP:10220"/>
        <dbReference type="ChEBI" id="CHEBI:15378"/>
        <dbReference type="ChEBI" id="CHEBI:57856"/>
        <dbReference type="ChEBI" id="CHEBI:59789"/>
        <dbReference type="ChEBI" id="CHEBI:74483"/>
        <dbReference type="ChEBI" id="CHEBI:82748"/>
        <dbReference type="EC" id="2.1.1.176"/>
    </reaction>
</comment>
<dbReference type="GO" id="GO:0003723">
    <property type="term" value="F:RNA binding"/>
    <property type="evidence" value="ECO:0007669"/>
    <property type="project" value="UniProtKB-UniRule"/>
</dbReference>
<evidence type="ECO:0000256" key="6">
    <source>
        <dbReference type="ARBA" id="ARBA00022552"/>
    </source>
</evidence>
<keyword evidence="9 14" id="KW-0949">S-adenosyl-L-methionine</keyword>
<evidence type="ECO:0000256" key="7">
    <source>
        <dbReference type="ARBA" id="ARBA00022603"/>
    </source>
</evidence>
<evidence type="ECO:0000313" key="18">
    <source>
        <dbReference type="Proteomes" id="UP000599109"/>
    </source>
</evidence>
<dbReference type="EMBL" id="JAEQNE010000003">
    <property type="protein sequence ID" value="MBL0392752.1"/>
    <property type="molecule type" value="Genomic_DNA"/>
</dbReference>
<proteinExistence type="inferred from homology"/>
<feature type="binding site" evidence="14">
    <location>
        <position position="324"/>
    </location>
    <ligand>
        <name>S-adenosyl-L-methionine</name>
        <dbReference type="ChEBI" id="CHEBI:59789"/>
    </ligand>
</feature>
<feature type="compositionally biased region" description="Basic and acidic residues" evidence="15">
    <location>
        <begin position="408"/>
        <end position="423"/>
    </location>
</feature>
<dbReference type="Pfam" id="PF01189">
    <property type="entry name" value="Methyltr_RsmB-F"/>
    <property type="match status" value="1"/>
</dbReference>
<dbReference type="EC" id="2.1.1.176" evidence="4"/>
<gene>
    <name evidence="17" type="primary">rsmB</name>
    <name evidence="17" type="ORF">JJ685_16565</name>
</gene>
<feature type="binding site" evidence="14">
    <location>
        <position position="305"/>
    </location>
    <ligand>
        <name>S-adenosyl-L-methionine</name>
        <dbReference type="ChEBI" id="CHEBI:59789"/>
    </ligand>
</feature>
<feature type="domain" description="SAM-dependent MTase RsmB/NOP-type" evidence="16">
    <location>
        <begin position="164"/>
        <end position="437"/>
    </location>
</feature>
<dbReference type="Pfam" id="PF01029">
    <property type="entry name" value="NusB"/>
    <property type="match status" value="1"/>
</dbReference>
<dbReference type="FunFam" id="3.40.50.150:FF:000022">
    <property type="entry name" value="Ribosomal RNA small subunit methyltransferase B"/>
    <property type="match status" value="1"/>
</dbReference>
<keyword evidence="5" id="KW-0963">Cytoplasm</keyword>
<dbReference type="InterPro" id="IPR018314">
    <property type="entry name" value="RsmB/NOL1/NOP2-like_CS"/>
</dbReference>
<evidence type="ECO:0000256" key="14">
    <source>
        <dbReference type="PROSITE-ProRule" id="PRU01023"/>
    </source>
</evidence>
<evidence type="ECO:0000256" key="5">
    <source>
        <dbReference type="ARBA" id="ARBA00022490"/>
    </source>
</evidence>
<dbReference type="PANTHER" id="PTHR22807">
    <property type="entry name" value="NOP2 YEAST -RELATED NOL1/NOP2/FMU SUN DOMAIN-CONTAINING"/>
    <property type="match status" value="1"/>
</dbReference>
<evidence type="ECO:0000256" key="15">
    <source>
        <dbReference type="SAM" id="MobiDB-lite"/>
    </source>
</evidence>
<dbReference type="GO" id="GO:0006355">
    <property type="term" value="P:regulation of DNA-templated transcription"/>
    <property type="evidence" value="ECO:0007669"/>
    <property type="project" value="InterPro"/>
</dbReference>
<dbReference type="InterPro" id="IPR023267">
    <property type="entry name" value="RCMT"/>
</dbReference>
<dbReference type="Proteomes" id="UP000599109">
    <property type="component" value="Unassembled WGS sequence"/>
</dbReference>
<dbReference type="InterPro" id="IPR004573">
    <property type="entry name" value="rRNA_ssu_MeTfrase_B"/>
</dbReference>
<feature type="binding site" evidence="14">
    <location>
        <begin position="256"/>
        <end position="262"/>
    </location>
    <ligand>
        <name>S-adenosyl-L-methionine</name>
        <dbReference type="ChEBI" id="CHEBI:59789"/>
    </ligand>
</feature>
<dbReference type="Pfam" id="PF22458">
    <property type="entry name" value="RsmF-B_ferredox"/>
    <property type="match status" value="1"/>
</dbReference>
<evidence type="ECO:0000256" key="12">
    <source>
        <dbReference type="ARBA" id="ARBA00031088"/>
    </source>
</evidence>
<dbReference type="InterPro" id="IPR035926">
    <property type="entry name" value="NusB-like_sf"/>
</dbReference>
<evidence type="ECO:0000256" key="9">
    <source>
        <dbReference type="ARBA" id="ARBA00022691"/>
    </source>
</evidence>
<comment type="caution">
    <text evidence="17">The sequence shown here is derived from an EMBL/GenBank/DDBJ whole genome shotgun (WGS) entry which is preliminary data.</text>
</comment>
<dbReference type="AlphaFoldDB" id="A0A936Z384"/>
<accession>A0A936Z384</accession>
<dbReference type="InterPro" id="IPR029063">
    <property type="entry name" value="SAM-dependent_MTases_sf"/>
</dbReference>
<evidence type="ECO:0000256" key="13">
    <source>
        <dbReference type="ARBA" id="ARBA00047283"/>
    </source>
</evidence>
<comment type="subcellular location">
    <subcellularLocation>
        <location evidence="2">Cytoplasm</location>
    </subcellularLocation>
</comment>
<feature type="region of interest" description="Disordered" evidence="15">
    <location>
        <begin position="403"/>
        <end position="423"/>
    </location>
</feature>
<feature type="active site" description="Nucleophile" evidence="14">
    <location>
        <position position="377"/>
    </location>
</feature>
<dbReference type="Gene3D" id="1.10.287.730">
    <property type="entry name" value="Helix hairpin bin"/>
    <property type="match status" value="1"/>
</dbReference>
<dbReference type="Gene3D" id="3.30.70.1170">
    <property type="entry name" value="Sun protein, domain 3"/>
    <property type="match status" value="1"/>
</dbReference>
<keyword evidence="10 14" id="KW-0694">RNA-binding</keyword>
<protein>
    <recommendedName>
        <fullName evidence="4">16S rRNA (cytosine(967)-C(5))-methyltransferase</fullName>
        <ecNumber evidence="4">2.1.1.176</ecNumber>
    </recommendedName>
    <alternativeName>
        <fullName evidence="11">16S rRNA m5C967 methyltransferase</fullName>
    </alternativeName>
    <alternativeName>
        <fullName evidence="12">rRNA (cytosine-C(5)-)-methyltransferase RsmB</fullName>
    </alternativeName>
</protein>
<comment type="function">
    <text evidence="1">Specifically methylates the cytosine at position 967 (m5C967) of 16S rRNA.</text>
</comment>
<evidence type="ECO:0000259" key="16">
    <source>
        <dbReference type="PROSITE" id="PS51686"/>
    </source>
</evidence>
<organism evidence="17 18">
    <name type="scientific">Ramlibacter monticola</name>
    <dbReference type="NCBI Taxonomy" id="1926872"/>
    <lineage>
        <taxon>Bacteria</taxon>
        <taxon>Pseudomonadati</taxon>
        <taxon>Pseudomonadota</taxon>
        <taxon>Betaproteobacteria</taxon>
        <taxon>Burkholderiales</taxon>
        <taxon>Comamonadaceae</taxon>
        <taxon>Ramlibacter</taxon>
    </lineage>
</organism>
<dbReference type="GO" id="GO:0005737">
    <property type="term" value="C:cytoplasm"/>
    <property type="evidence" value="ECO:0007669"/>
    <property type="project" value="UniProtKB-SubCell"/>
</dbReference>
<evidence type="ECO:0000256" key="1">
    <source>
        <dbReference type="ARBA" id="ARBA00002724"/>
    </source>
</evidence>
<dbReference type="PRINTS" id="PR02008">
    <property type="entry name" value="RCMTFAMILY"/>
</dbReference>
<keyword evidence="6" id="KW-0698">rRNA processing</keyword>
<dbReference type="InterPro" id="IPR006027">
    <property type="entry name" value="NusB_RsmB_TIM44"/>
</dbReference>
<keyword evidence="8 14" id="KW-0808">Transferase</keyword>
<evidence type="ECO:0000256" key="4">
    <source>
        <dbReference type="ARBA" id="ARBA00012140"/>
    </source>
</evidence>
<dbReference type="RefSeq" id="WP_201675358.1">
    <property type="nucleotide sequence ID" value="NZ_JAEQNE010000003.1"/>
</dbReference>
<dbReference type="GO" id="GO:0008649">
    <property type="term" value="F:rRNA methyltransferase activity"/>
    <property type="evidence" value="ECO:0007669"/>
    <property type="project" value="InterPro"/>
</dbReference>
<reference evidence="17 18" key="1">
    <citation type="journal article" date="2017" name="Int. J. Syst. Evol. Microbiol.">
        <title>Ramlibacter monticola sp. nov., isolated from forest soil.</title>
        <authorList>
            <person name="Chaudhary D.K."/>
            <person name="Kim J."/>
        </authorList>
    </citation>
    <scope>NUCLEOTIDE SEQUENCE [LARGE SCALE GENOMIC DNA]</scope>
    <source>
        <strain evidence="17 18">KACC 19175</strain>
    </source>
</reference>
<dbReference type="Gene3D" id="1.10.940.10">
    <property type="entry name" value="NusB-like"/>
    <property type="match status" value="1"/>
</dbReference>
<dbReference type="PROSITE" id="PS01153">
    <property type="entry name" value="NOL1_NOP2_SUN"/>
    <property type="match status" value="1"/>
</dbReference>
<evidence type="ECO:0000256" key="8">
    <source>
        <dbReference type="ARBA" id="ARBA00022679"/>
    </source>
</evidence>
<sequence>MHPPIPLWRQLQAAASVLASVRRGESATPAIARVAPAVRPGAQALAYHVLRQLARADALRRQLAKKAPPPAADALLCTALALASQEEGALYEPFTLVDQAVEAAKRSKDTRPQQAFINACLRRFLREREALLAAIEGDPVARWNHPAWWIALLQRDYPEDWEQVLEVNNTPAPMTLRVNTHKISREPLRELLAAQHIASEPVGRHGLILDRPHAVDAIPGFADGLWSVQDAGAQLAAELLLEPFAPDAPLRILDACAAPGGKTAHLCELARQAHIVALDVDPVRCERIHQNLQRLDLRAEVRTADAGEPSTWWDGKPFDAILLDAPCTASGVVRRHPDVRWLRREADVSQLAAQQERLLTALWPLLKPGGTLVYCTCSVFRAEGDRQVAAFLAHNSTALLRPGPGHFLPRDRSHPEGVRDNEPRDHDGFFYAVVQKSAQHAPAPPEA</sequence>
<dbReference type="NCBIfam" id="TIGR00563">
    <property type="entry name" value="rsmB"/>
    <property type="match status" value="1"/>
</dbReference>
<feature type="binding site" evidence="14">
    <location>
        <position position="279"/>
    </location>
    <ligand>
        <name>S-adenosyl-L-methionine</name>
        <dbReference type="ChEBI" id="CHEBI:59789"/>
    </ligand>
</feature>
<dbReference type="PANTHER" id="PTHR22807:SF61">
    <property type="entry name" value="NOL1_NOP2_SUN FAMILY PROTEIN _ ANTITERMINATION NUSB DOMAIN-CONTAINING PROTEIN"/>
    <property type="match status" value="1"/>
</dbReference>
<keyword evidence="18" id="KW-1185">Reference proteome</keyword>
<evidence type="ECO:0000313" key="17">
    <source>
        <dbReference type="EMBL" id="MBL0392752.1"/>
    </source>
</evidence>
<dbReference type="PROSITE" id="PS51686">
    <property type="entry name" value="SAM_MT_RSMB_NOP"/>
    <property type="match status" value="1"/>
</dbReference>
<evidence type="ECO:0000256" key="2">
    <source>
        <dbReference type="ARBA" id="ARBA00004496"/>
    </source>
</evidence>
<dbReference type="SUPFAM" id="SSF53335">
    <property type="entry name" value="S-adenosyl-L-methionine-dependent methyltransferases"/>
    <property type="match status" value="1"/>
</dbReference>
<dbReference type="InterPro" id="IPR001678">
    <property type="entry name" value="MeTrfase_RsmB-F_NOP2_dom"/>
</dbReference>